<gene>
    <name evidence="2" type="ORF">ANE_LOCUS11145</name>
</gene>
<feature type="domain" description="F-box protein At3g26010-like beta-propeller" evidence="1">
    <location>
        <begin position="7"/>
        <end position="141"/>
    </location>
</feature>
<dbReference type="Proteomes" id="UP000489600">
    <property type="component" value="Unassembled WGS sequence"/>
</dbReference>
<dbReference type="AlphaFoldDB" id="A0A565BGE6"/>
<evidence type="ECO:0000313" key="2">
    <source>
        <dbReference type="EMBL" id="VVB00701.1"/>
    </source>
</evidence>
<protein>
    <recommendedName>
        <fullName evidence="1">F-box protein At3g26010-like beta-propeller domain-containing protein</fullName>
    </recommendedName>
</protein>
<name>A0A565BGE6_9BRAS</name>
<evidence type="ECO:0000313" key="3">
    <source>
        <dbReference type="Proteomes" id="UP000489600"/>
    </source>
</evidence>
<proteinExistence type="predicted"/>
<sequence>MKCAKVLYFTGSHDSVNLNGMLYMWGRRLDPNEPDILVAHGLEADDKCRVIPLPLPYNKRVKRCLTTSRGDVMYIEILDRRLKVWRLNNNNNSESSECWQLLRGEITMTSIQFDVDCIPLAMNPFDSDIVYLWNLQHSRLVGEVVKVVIRPIPRCIWKFGLTKPSRYPNLFSHNGWTRYLDRQVDYSS</sequence>
<organism evidence="2 3">
    <name type="scientific">Arabis nemorensis</name>
    <dbReference type="NCBI Taxonomy" id="586526"/>
    <lineage>
        <taxon>Eukaryota</taxon>
        <taxon>Viridiplantae</taxon>
        <taxon>Streptophyta</taxon>
        <taxon>Embryophyta</taxon>
        <taxon>Tracheophyta</taxon>
        <taxon>Spermatophyta</taxon>
        <taxon>Magnoliopsida</taxon>
        <taxon>eudicotyledons</taxon>
        <taxon>Gunneridae</taxon>
        <taxon>Pentapetalae</taxon>
        <taxon>rosids</taxon>
        <taxon>malvids</taxon>
        <taxon>Brassicales</taxon>
        <taxon>Brassicaceae</taxon>
        <taxon>Arabideae</taxon>
        <taxon>Arabis</taxon>
    </lineage>
</organism>
<dbReference type="EMBL" id="CABITT030000004">
    <property type="protein sequence ID" value="VVB00701.1"/>
    <property type="molecule type" value="Genomic_DNA"/>
</dbReference>
<accession>A0A565BGE6</accession>
<keyword evidence="3" id="KW-1185">Reference proteome</keyword>
<dbReference type="Pfam" id="PF24750">
    <property type="entry name" value="b-prop_At3g26010-like"/>
    <property type="match status" value="1"/>
</dbReference>
<comment type="caution">
    <text evidence="2">The sequence shown here is derived from an EMBL/GenBank/DDBJ whole genome shotgun (WGS) entry which is preliminary data.</text>
</comment>
<reference evidence="2" key="1">
    <citation type="submission" date="2019-07" db="EMBL/GenBank/DDBJ databases">
        <authorList>
            <person name="Dittberner H."/>
        </authorList>
    </citation>
    <scope>NUCLEOTIDE SEQUENCE [LARGE SCALE GENOMIC DNA]</scope>
</reference>
<dbReference type="OrthoDB" id="674184at2759"/>
<evidence type="ECO:0000259" key="1">
    <source>
        <dbReference type="Pfam" id="PF24750"/>
    </source>
</evidence>
<dbReference type="InterPro" id="IPR056592">
    <property type="entry name" value="Beta-prop_At3g26010-like"/>
</dbReference>